<dbReference type="Proteomes" id="UP000231081">
    <property type="component" value="Unassembled WGS sequence"/>
</dbReference>
<evidence type="ECO:0000256" key="5">
    <source>
        <dbReference type="RuleBase" id="RU003657"/>
    </source>
</evidence>
<dbReference type="Pfam" id="PF00977">
    <property type="entry name" value="His_biosynth"/>
    <property type="match status" value="1"/>
</dbReference>
<reference evidence="6 7" key="1">
    <citation type="submission" date="2017-09" db="EMBL/GenBank/DDBJ databases">
        <title>Depth-based differentiation of microbial function through sediment-hosted aquifers and enrichment of novel symbionts in the deep terrestrial subsurface.</title>
        <authorList>
            <person name="Probst A.J."/>
            <person name="Ladd B."/>
            <person name="Jarett J.K."/>
            <person name="Geller-Mcgrath D.E."/>
            <person name="Sieber C.M."/>
            <person name="Emerson J.B."/>
            <person name="Anantharaman K."/>
            <person name="Thomas B.C."/>
            <person name="Malmstrom R."/>
            <person name="Stieglmeier M."/>
            <person name="Klingl A."/>
            <person name="Woyke T."/>
            <person name="Ryan C.M."/>
            <person name="Banfield J.F."/>
        </authorList>
    </citation>
    <scope>NUCLEOTIDE SEQUENCE [LARGE SCALE GENOMIC DNA]</scope>
    <source>
        <strain evidence="6">CG23_combo_of_CG06-09_8_20_14_all_47_9</strain>
    </source>
</reference>
<accession>A0A2H0B347</accession>
<evidence type="ECO:0000256" key="3">
    <source>
        <dbReference type="ARBA" id="ARBA00023102"/>
    </source>
</evidence>
<dbReference type="GO" id="GO:0000105">
    <property type="term" value="P:L-histidine biosynthetic process"/>
    <property type="evidence" value="ECO:0007669"/>
    <property type="project" value="UniProtKB-KW"/>
</dbReference>
<dbReference type="SUPFAM" id="SSF51366">
    <property type="entry name" value="Ribulose-phoshate binding barrel"/>
    <property type="match status" value="1"/>
</dbReference>
<comment type="caution">
    <text evidence="6">The sequence shown here is derived from an EMBL/GenBank/DDBJ whole genome shotgun (WGS) entry which is preliminary data.</text>
</comment>
<dbReference type="AlphaFoldDB" id="A0A2H0B347"/>
<organism evidence="6 7">
    <name type="scientific">Candidatus Beckwithbacteria bacterium CG23_combo_of_CG06-09_8_20_14_all_47_9</name>
    <dbReference type="NCBI Taxonomy" id="1974498"/>
    <lineage>
        <taxon>Bacteria</taxon>
        <taxon>Candidatus Beckwithiibacteriota</taxon>
    </lineage>
</organism>
<dbReference type="GO" id="GO:0000107">
    <property type="term" value="F:imidazoleglycerol-phosphate synthase activity"/>
    <property type="evidence" value="ECO:0007669"/>
    <property type="project" value="TreeGrafter"/>
</dbReference>
<dbReference type="InterPro" id="IPR050064">
    <property type="entry name" value="IGPS_HisA/HisF"/>
</dbReference>
<sequence length="97" mass="10776">MLTLRIIPKLEVKNESLIKGVHLEGLRIVGKPEEAALRYAADGADEIIYIDLVASLYRRQNWINIVRRTAGQIYIPLTVGGGIRSVDDAKLFMRAGA</sequence>
<protein>
    <submittedName>
        <fullName evidence="6">Imidazole glycerol phosphate synthase cyclase subunit</fullName>
    </submittedName>
</protein>
<evidence type="ECO:0000313" key="6">
    <source>
        <dbReference type="EMBL" id="PIP52064.1"/>
    </source>
</evidence>
<dbReference type="PANTHER" id="PTHR21235:SF2">
    <property type="entry name" value="IMIDAZOLE GLYCEROL PHOSPHATE SYNTHASE HISHF"/>
    <property type="match status" value="1"/>
</dbReference>
<comment type="similarity">
    <text evidence="1 5">Belongs to the HisA/HisF family.</text>
</comment>
<gene>
    <name evidence="6" type="ORF">COX09_03710</name>
</gene>
<keyword evidence="3 5" id="KW-0368">Histidine biosynthesis</keyword>
<feature type="non-terminal residue" evidence="6">
    <location>
        <position position="97"/>
    </location>
</feature>
<evidence type="ECO:0000256" key="2">
    <source>
        <dbReference type="ARBA" id="ARBA00022605"/>
    </source>
</evidence>
<dbReference type="InterPro" id="IPR011060">
    <property type="entry name" value="RibuloseP-bd_barrel"/>
</dbReference>
<evidence type="ECO:0000313" key="7">
    <source>
        <dbReference type="Proteomes" id="UP000231081"/>
    </source>
</evidence>
<dbReference type="PANTHER" id="PTHR21235">
    <property type="entry name" value="IMIDAZOLE GLYCEROL PHOSPHATE SYNTHASE SUBUNIT HISF/H IGP SYNTHASE SUBUNIT HISF/H"/>
    <property type="match status" value="1"/>
</dbReference>
<name>A0A2H0B347_9BACT</name>
<evidence type="ECO:0000256" key="4">
    <source>
        <dbReference type="ARBA" id="ARBA00029440"/>
    </source>
</evidence>
<keyword evidence="2 5" id="KW-0028">Amino-acid biosynthesis</keyword>
<evidence type="ECO:0000256" key="1">
    <source>
        <dbReference type="ARBA" id="ARBA00009667"/>
    </source>
</evidence>
<comment type="pathway">
    <text evidence="4">Amino-acid biosynthesis.</text>
</comment>
<dbReference type="InterPro" id="IPR013785">
    <property type="entry name" value="Aldolase_TIM"/>
</dbReference>
<proteinExistence type="inferred from homology"/>
<dbReference type="InterPro" id="IPR006062">
    <property type="entry name" value="His_biosynth"/>
</dbReference>
<dbReference type="EMBL" id="PCSQ01000096">
    <property type="protein sequence ID" value="PIP52064.1"/>
    <property type="molecule type" value="Genomic_DNA"/>
</dbReference>
<dbReference type="Gene3D" id="3.20.20.70">
    <property type="entry name" value="Aldolase class I"/>
    <property type="match status" value="1"/>
</dbReference>